<evidence type="ECO:0000256" key="1">
    <source>
        <dbReference type="SAM" id="MobiDB-lite"/>
    </source>
</evidence>
<name>A0ABW4SH20_9BACL</name>
<proteinExistence type="predicted"/>
<gene>
    <name evidence="2" type="ORF">ACFSFY_09555</name>
</gene>
<comment type="caution">
    <text evidence="2">The sequence shown here is derived from an EMBL/GenBank/DDBJ whole genome shotgun (WGS) entry which is preliminary data.</text>
</comment>
<accession>A0ABW4SH20</accession>
<protein>
    <submittedName>
        <fullName evidence="2">Uncharacterized protein</fullName>
    </submittedName>
</protein>
<evidence type="ECO:0000313" key="2">
    <source>
        <dbReference type="EMBL" id="MFD1928305.1"/>
    </source>
</evidence>
<dbReference type="RefSeq" id="WP_381537517.1">
    <property type="nucleotide sequence ID" value="NZ_JBHUGI010000024.1"/>
</dbReference>
<dbReference type="EMBL" id="JBHUGI010000024">
    <property type="protein sequence ID" value="MFD1928305.1"/>
    <property type="molecule type" value="Genomic_DNA"/>
</dbReference>
<reference evidence="3" key="1">
    <citation type="journal article" date="2019" name="Int. J. Syst. Evol. Microbiol.">
        <title>The Global Catalogue of Microorganisms (GCM) 10K type strain sequencing project: providing services to taxonomists for standard genome sequencing and annotation.</title>
        <authorList>
            <consortium name="The Broad Institute Genomics Platform"/>
            <consortium name="The Broad Institute Genome Sequencing Center for Infectious Disease"/>
            <person name="Wu L."/>
            <person name="Ma J."/>
        </authorList>
    </citation>
    <scope>NUCLEOTIDE SEQUENCE [LARGE SCALE GENOMIC DNA]</scope>
    <source>
        <strain evidence="3">CGMCC 4.7177</strain>
    </source>
</reference>
<organism evidence="2 3">
    <name type="scientific">Sporosarcina siberiensis</name>
    <dbReference type="NCBI Taxonomy" id="1365606"/>
    <lineage>
        <taxon>Bacteria</taxon>
        <taxon>Bacillati</taxon>
        <taxon>Bacillota</taxon>
        <taxon>Bacilli</taxon>
        <taxon>Bacillales</taxon>
        <taxon>Caryophanaceae</taxon>
        <taxon>Sporosarcina</taxon>
    </lineage>
</organism>
<evidence type="ECO:0000313" key="3">
    <source>
        <dbReference type="Proteomes" id="UP001597218"/>
    </source>
</evidence>
<sequence>MTDLDKTEQSSEKKTKVSFKDAIKQQLEAKKNNQSSENSVTSGTLETKKMKSQQSKKVNNSHRKMGI</sequence>
<feature type="compositionally biased region" description="Polar residues" evidence="1">
    <location>
        <begin position="32"/>
        <end position="45"/>
    </location>
</feature>
<keyword evidence="3" id="KW-1185">Reference proteome</keyword>
<feature type="region of interest" description="Disordered" evidence="1">
    <location>
        <begin position="25"/>
        <end position="67"/>
    </location>
</feature>
<dbReference type="Proteomes" id="UP001597218">
    <property type="component" value="Unassembled WGS sequence"/>
</dbReference>